<dbReference type="PANTHER" id="PTHR13318">
    <property type="entry name" value="PARTNER OF PAIRED, ISOFORM B-RELATED"/>
    <property type="match status" value="1"/>
</dbReference>
<dbReference type="SMART" id="SM00015">
    <property type="entry name" value="IQ"/>
    <property type="match status" value="4"/>
</dbReference>
<dbReference type="Gene3D" id="3.80.10.10">
    <property type="entry name" value="Ribonuclease Inhibitor"/>
    <property type="match status" value="4"/>
</dbReference>
<dbReference type="SMART" id="SM00367">
    <property type="entry name" value="LRR_CC"/>
    <property type="match status" value="13"/>
</dbReference>
<feature type="domain" description="WW" evidence="1">
    <location>
        <begin position="1102"/>
        <end position="1130"/>
    </location>
</feature>
<dbReference type="GO" id="GO:0019005">
    <property type="term" value="C:SCF ubiquitin ligase complex"/>
    <property type="evidence" value="ECO:0007669"/>
    <property type="project" value="TreeGrafter"/>
</dbReference>
<dbReference type="CDD" id="cd23767">
    <property type="entry name" value="IQCD"/>
    <property type="match status" value="1"/>
</dbReference>
<dbReference type="AlphaFoldDB" id="A0A0P1A823"/>
<organism evidence="2 3">
    <name type="scientific">Plasmopara halstedii</name>
    <name type="common">Downy mildew of sunflower</name>
    <dbReference type="NCBI Taxonomy" id="4781"/>
    <lineage>
        <taxon>Eukaryota</taxon>
        <taxon>Sar</taxon>
        <taxon>Stramenopiles</taxon>
        <taxon>Oomycota</taxon>
        <taxon>Peronosporomycetes</taxon>
        <taxon>Peronosporales</taxon>
        <taxon>Peronosporaceae</taxon>
        <taxon>Plasmopara</taxon>
    </lineage>
</organism>
<dbReference type="Pfam" id="PF25372">
    <property type="entry name" value="DUF7885"/>
    <property type="match status" value="2"/>
</dbReference>
<sequence>MNKKARGQKAHHGIQLRSLSLMKRHSSVVLTSLLKTTSDFAYKEIPREVLDGTDIDLSIWSVVASDASLMTSLRLRQHLGMQSNQYLDSLGRLTIPKPEPVVRINLPEAEHITDKTAHLIAATCPELKHLNLERAKSLTEFGISQILKSCKNLESLNLNYVIALEHRALCCIQHLRLSLRSLSIAGCFRAPELSLMRVFHSCVLLEYVDLSYCANVTDSILLALSQRCRKLQYLKLRGCRQISDNGVVALANSGEGIQLLHLDLTRSDLPYKINDISLFAVAQKYQLLQTLSLSGCNMITDVGINYLASGCNVLTDLDVSGCNALTNCSLRILSESMSLLQHLKIRQCSQISNRGIRYLSSGCLKLISLHAEDLPLLSDASSHDVNDKDRQGIAALVSKCHALRNLDLSGCTAIADGTLHCIATMCSALTILTLSGCFQVTSCGITAILMHCIHLTSLDLSKCTQVTDEAFLDTLRTHQDLSNSMKTSLLAKQLVVLRLNDTKISDVTVEWISRHSPLLRELDVSNCQDITDMGLLALRMSIKLQNLWLRNVVKITATGLSWLAETCLKLMFLDVTGCLKIYAFSLQSLASAWKFAVYTNNNHFHGMLPLPRANDWIFIQEYGQTWQAAIRIQSLYKGYQARQRVRHLREERLVVWRIIRLQSIGRGRQARKAATLLRLERQKKDEAAKLIQNAFSKFLKRRQATRLCEMAHQQAFVRGGRSIYAAWRKKRLRERLSIRENCRLSYEKALCQKVVKIQRIWRGSKERRRAIEAKISKAKAATILQCRFRVYAACRVVESRRNIFQQDEKRRECAARVIQRQMQRHRRNREFLMIYQMIVKVNDAAVKIQNWWCANRKAQVRKILEMKQRQEWEFASVVKIQTLWRQRKAQHEIRVRRLAKVLHQRRIVQAALIVQRVWLGRKQKARCLKEMRLKKESYDQVRNVAAIQLQAYYRGQRGREWYRQAQLDEKRQWKQVIQLESHEKFYYNRKTGEVRIRRPQDVLDLLERPSCDNCDSDHIDATIECKECQNMYCDVCWINVHSGGRRKLHEFRALYDYLKQRVDYDVHEFPSCWSSEIEQNEMEGWSLRTYPRRQYIYKQEAWEQYLDPDTGRKWYFNRETNENSYIPPNGFMTGVF</sequence>
<dbReference type="GeneID" id="36398391"/>
<evidence type="ECO:0000313" key="3">
    <source>
        <dbReference type="Proteomes" id="UP000054928"/>
    </source>
</evidence>
<reference evidence="3" key="1">
    <citation type="submission" date="2014-09" db="EMBL/GenBank/DDBJ databases">
        <authorList>
            <person name="Sharma Rahul"/>
            <person name="Thines Marco"/>
        </authorList>
    </citation>
    <scope>NUCLEOTIDE SEQUENCE [LARGE SCALE GENOMIC DNA]</scope>
</reference>
<dbReference type="InterPro" id="IPR057207">
    <property type="entry name" value="FBXL15_LRR"/>
</dbReference>
<dbReference type="InterPro" id="IPR000048">
    <property type="entry name" value="IQ_motif_EF-hand-BS"/>
</dbReference>
<evidence type="ECO:0000313" key="2">
    <source>
        <dbReference type="EMBL" id="CEG36668.1"/>
    </source>
</evidence>
<keyword evidence="3" id="KW-1185">Reference proteome</keyword>
<name>A0A0P1A823_PLAHL</name>
<dbReference type="Pfam" id="PF13516">
    <property type="entry name" value="LRR_6"/>
    <property type="match status" value="2"/>
</dbReference>
<dbReference type="CDD" id="cd00201">
    <property type="entry name" value="WW"/>
    <property type="match status" value="1"/>
</dbReference>
<dbReference type="Proteomes" id="UP000054928">
    <property type="component" value="Unassembled WGS sequence"/>
</dbReference>
<dbReference type="InterPro" id="IPR006553">
    <property type="entry name" value="Leu-rich_rpt_Cys-con_subtyp"/>
</dbReference>
<dbReference type="OrthoDB" id="550575at2759"/>
<dbReference type="PROSITE" id="PS50020">
    <property type="entry name" value="WW_DOMAIN_2"/>
    <property type="match status" value="1"/>
</dbReference>
<dbReference type="OMA" id="PQHRAND"/>
<protein>
    <submittedName>
        <fullName evidence="2">Leucine rich repeat proteins, some proteins contain F-box</fullName>
    </submittedName>
</protein>
<dbReference type="Gene3D" id="1.20.5.190">
    <property type="match status" value="1"/>
</dbReference>
<evidence type="ECO:0000259" key="1">
    <source>
        <dbReference type="PROSITE" id="PS50020"/>
    </source>
</evidence>
<proteinExistence type="predicted"/>
<dbReference type="InterPro" id="IPR032675">
    <property type="entry name" value="LRR_dom_sf"/>
</dbReference>
<dbReference type="GO" id="GO:0031146">
    <property type="term" value="P:SCF-dependent proteasomal ubiquitin-dependent protein catabolic process"/>
    <property type="evidence" value="ECO:0007669"/>
    <property type="project" value="TreeGrafter"/>
</dbReference>
<accession>A0A0P1A823</accession>
<dbReference type="RefSeq" id="XP_024573037.1">
    <property type="nucleotide sequence ID" value="XM_024721907.1"/>
</dbReference>
<dbReference type="InterPro" id="IPR001202">
    <property type="entry name" value="WW_dom"/>
</dbReference>
<dbReference type="EMBL" id="CCYD01000217">
    <property type="protein sequence ID" value="CEG36668.1"/>
    <property type="molecule type" value="Genomic_DNA"/>
</dbReference>
<dbReference type="InterPro" id="IPR001611">
    <property type="entry name" value="Leu-rich_rpt"/>
</dbReference>
<dbReference type="SUPFAM" id="SSF52047">
    <property type="entry name" value="RNI-like"/>
    <property type="match status" value="2"/>
</dbReference>
<dbReference type="PROSITE" id="PS50096">
    <property type="entry name" value="IQ"/>
    <property type="match status" value="3"/>
</dbReference>